<dbReference type="AlphaFoldDB" id="A0A2G8K9R5"/>
<comment type="caution">
    <text evidence="3">The sequence shown here is derived from an EMBL/GenBank/DDBJ whole genome shotgun (WGS) entry which is preliminary data.</text>
</comment>
<name>A0A2G8K9R5_STIJA</name>
<comment type="similarity">
    <text evidence="1">Belongs to the sulfatase-modifying factor family.</text>
</comment>
<reference evidence="3 4" key="1">
    <citation type="journal article" date="2017" name="PLoS Biol.">
        <title>The sea cucumber genome provides insights into morphological evolution and visceral regeneration.</title>
        <authorList>
            <person name="Zhang X."/>
            <person name="Sun L."/>
            <person name="Yuan J."/>
            <person name="Sun Y."/>
            <person name="Gao Y."/>
            <person name="Zhang L."/>
            <person name="Li S."/>
            <person name="Dai H."/>
            <person name="Hamel J.F."/>
            <person name="Liu C."/>
            <person name="Yu Y."/>
            <person name="Liu S."/>
            <person name="Lin W."/>
            <person name="Guo K."/>
            <person name="Jin S."/>
            <person name="Xu P."/>
            <person name="Storey K.B."/>
            <person name="Huan P."/>
            <person name="Zhang T."/>
            <person name="Zhou Y."/>
            <person name="Zhang J."/>
            <person name="Lin C."/>
            <person name="Li X."/>
            <person name="Xing L."/>
            <person name="Huo D."/>
            <person name="Sun M."/>
            <person name="Wang L."/>
            <person name="Mercier A."/>
            <person name="Li F."/>
            <person name="Yang H."/>
            <person name="Xiang J."/>
        </authorList>
    </citation>
    <scope>NUCLEOTIDE SEQUENCE [LARGE SCALE GENOMIC DNA]</scope>
    <source>
        <strain evidence="3">Shaxun</strain>
        <tissue evidence="3">Muscle</tissue>
    </source>
</reference>
<dbReference type="GO" id="GO:0120147">
    <property type="term" value="F:formylglycine-generating oxidase activity"/>
    <property type="evidence" value="ECO:0007669"/>
    <property type="project" value="TreeGrafter"/>
</dbReference>
<dbReference type="PANTHER" id="PTHR23150:SF19">
    <property type="entry name" value="FORMYLGLYCINE-GENERATING ENZYME"/>
    <property type="match status" value="1"/>
</dbReference>
<organism evidence="3 4">
    <name type="scientific">Stichopus japonicus</name>
    <name type="common">Sea cucumber</name>
    <dbReference type="NCBI Taxonomy" id="307972"/>
    <lineage>
        <taxon>Eukaryota</taxon>
        <taxon>Metazoa</taxon>
        <taxon>Echinodermata</taxon>
        <taxon>Eleutherozoa</taxon>
        <taxon>Echinozoa</taxon>
        <taxon>Holothuroidea</taxon>
        <taxon>Aspidochirotacea</taxon>
        <taxon>Aspidochirotida</taxon>
        <taxon>Stichopodidae</taxon>
        <taxon>Apostichopus</taxon>
    </lineage>
</organism>
<dbReference type="InterPro" id="IPR016187">
    <property type="entry name" value="CTDL_fold"/>
</dbReference>
<dbReference type="InterPro" id="IPR042095">
    <property type="entry name" value="SUMF_sf"/>
</dbReference>
<dbReference type="InterPro" id="IPR005532">
    <property type="entry name" value="SUMF_dom"/>
</dbReference>
<dbReference type="Gene3D" id="3.90.1580.10">
    <property type="entry name" value="paralog of FGE (formylglycine-generating enzyme)"/>
    <property type="match status" value="1"/>
</dbReference>
<dbReference type="SUPFAM" id="SSF56436">
    <property type="entry name" value="C-type lectin-like"/>
    <property type="match status" value="1"/>
</dbReference>
<keyword evidence="4" id="KW-1185">Reference proteome</keyword>
<dbReference type="STRING" id="307972.A0A2G8K9R5"/>
<dbReference type="GO" id="GO:0005783">
    <property type="term" value="C:endoplasmic reticulum"/>
    <property type="evidence" value="ECO:0007669"/>
    <property type="project" value="TreeGrafter"/>
</dbReference>
<sequence>MVHLEGGTFTMGTDDPGIMADGEAPARSITLDPFYIDVYEVSNSEFELFVKATSYTTEAETFGDSFVLEGRISEEIKKDITQAVQQAPWWLPVKGADWLHPEGPDSSVRPDRMDHPVVHVSWNDAVAFCEWAGKRLPTEAEWEYAARGGLENRRFPWGNKLEPKGEHLMNVWQGKFPTENSEEDGYVGSCPVTAFPPNKFGLYNTVGNAWEWVQDWFTTRHSPEPAKNPKDQN</sequence>
<dbReference type="Proteomes" id="UP000230750">
    <property type="component" value="Unassembled WGS sequence"/>
</dbReference>
<evidence type="ECO:0000313" key="3">
    <source>
        <dbReference type="EMBL" id="PIK44713.1"/>
    </source>
</evidence>
<evidence type="ECO:0000313" key="4">
    <source>
        <dbReference type="Proteomes" id="UP000230750"/>
    </source>
</evidence>
<protein>
    <submittedName>
        <fullName evidence="3">Sulfatase modifying factor 1</fullName>
    </submittedName>
</protein>
<gene>
    <name evidence="3" type="ORF">BSL78_18435</name>
</gene>
<dbReference type="Pfam" id="PF03781">
    <property type="entry name" value="FGE-sulfatase"/>
    <property type="match status" value="1"/>
</dbReference>
<dbReference type="InterPro" id="IPR051043">
    <property type="entry name" value="Sulfatase_Mod_Factor_Kinase"/>
</dbReference>
<evidence type="ECO:0000256" key="1">
    <source>
        <dbReference type="ARBA" id="ARBA00005310"/>
    </source>
</evidence>
<feature type="domain" description="Sulfatase-modifying factor enzyme-like" evidence="2">
    <location>
        <begin position="1"/>
        <end position="230"/>
    </location>
</feature>
<dbReference type="EMBL" id="MRZV01000760">
    <property type="protein sequence ID" value="PIK44713.1"/>
    <property type="molecule type" value="Genomic_DNA"/>
</dbReference>
<dbReference type="OrthoDB" id="659at2759"/>
<accession>A0A2G8K9R5</accession>
<proteinExistence type="inferred from homology"/>
<dbReference type="PANTHER" id="PTHR23150">
    <property type="entry name" value="SULFATASE MODIFYING FACTOR 1, 2"/>
    <property type="match status" value="1"/>
</dbReference>
<evidence type="ECO:0000259" key="2">
    <source>
        <dbReference type="Pfam" id="PF03781"/>
    </source>
</evidence>